<comment type="caution">
    <text evidence="1">The sequence shown here is derived from an EMBL/GenBank/DDBJ whole genome shotgun (WGS) entry which is preliminary data.</text>
</comment>
<accession>A0A4C1Y953</accession>
<gene>
    <name evidence="1" type="ORF">EVAR_20492_1</name>
</gene>
<name>A0A4C1Y953_EUMVA</name>
<evidence type="ECO:0000313" key="2">
    <source>
        <dbReference type="Proteomes" id="UP000299102"/>
    </source>
</evidence>
<keyword evidence="2" id="KW-1185">Reference proteome</keyword>
<dbReference type="AlphaFoldDB" id="A0A4C1Y953"/>
<protein>
    <submittedName>
        <fullName evidence="1">Uncharacterized protein</fullName>
    </submittedName>
</protein>
<dbReference type="Proteomes" id="UP000299102">
    <property type="component" value="Unassembled WGS sequence"/>
</dbReference>
<sequence length="143" mass="15432">MSHRTRERPAECLASLSHSTMIDSAVLFIAQAIPPSRLRPVSSLGGTAARSPEVLVSQRYSPRVIVSLHGDGFTSGGHGDVYSTRPYAGVLPENATKHLFSDRRSNKQSPINIAAQSLIVYERAGRRRAARLVNCKTAAIAPP</sequence>
<proteinExistence type="predicted"/>
<evidence type="ECO:0000313" key="1">
    <source>
        <dbReference type="EMBL" id="GBP71392.1"/>
    </source>
</evidence>
<dbReference type="EMBL" id="BGZK01001106">
    <property type="protein sequence ID" value="GBP71392.1"/>
    <property type="molecule type" value="Genomic_DNA"/>
</dbReference>
<organism evidence="1 2">
    <name type="scientific">Eumeta variegata</name>
    <name type="common">Bagworm moth</name>
    <name type="synonym">Eumeta japonica</name>
    <dbReference type="NCBI Taxonomy" id="151549"/>
    <lineage>
        <taxon>Eukaryota</taxon>
        <taxon>Metazoa</taxon>
        <taxon>Ecdysozoa</taxon>
        <taxon>Arthropoda</taxon>
        <taxon>Hexapoda</taxon>
        <taxon>Insecta</taxon>
        <taxon>Pterygota</taxon>
        <taxon>Neoptera</taxon>
        <taxon>Endopterygota</taxon>
        <taxon>Lepidoptera</taxon>
        <taxon>Glossata</taxon>
        <taxon>Ditrysia</taxon>
        <taxon>Tineoidea</taxon>
        <taxon>Psychidae</taxon>
        <taxon>Oiketicinae</taxon>
        <taxon>Eumeta</taxon>
    </lineage>
</organism>
<reference evidence="1 2" key="1">
    <citation type="journal article" date="2019" name="Commun. Biol.">
        <title>The bagworm genome reveals a unique fibroin gene that provides high tensile strength.</title>
        <authorList>
            <person name="Kono N."/>
            <person name="Nakamura H."/>
            <person name="Ohtoshi R."/>
            <person name="Tomita M."/>
            <person name="Numata K."/>
            <person name="Arakawa K."/>
        </authorList>
    </citation>
    <scope>NUCLEOTIDE SEQUENCE [LARGE SCALE GENOMIC DNA]</scope>
</reference>